<accession>A0AAE3QS57</accession>
<proteinExistence type="predicted"/>
<dbReference type="AlphaFoldDB" id="A0AAE3QS57"/>
<evidence type="ECO:0000313" key="2">
    <source>
        <dbReference type="Proteomes" id="UP001241110"/>
    </source>
</evidence>
<dbReference type="Proteomes" id="UP001241110">
    <property type="component" value="Unassembled WGS sequence"/>
</dbReference>
<comment type="caution">
    <text evidence="1">The sequence shown here is derived from an EMBL/GenBank/DDBJ whole genome shotgun (WGS) entry which is preliminary data.</text>
</comment>
<reference evidence="1" key="1">
    <citation type="submission" date="2023-05" db="EMBL/GenBank/DDBJ databases">
        <authorList>
            <person name="Zhang X."/>
        </authorList>
    </citation>
    <scope>NUCLEOTIDE SEQUENCE</scope>
    <source>
        <strain evidence="1">YF14B1</strain>
    </source>
</reference>
<protein>
    <submittedName>
        <fullName evidence="1">Uncharacterized protein</fullName>
    </submittedName>
</protein>
<sequence length="126" mass="14197">MTKEKDTFLRSFRPQAKGQPRGEKTANTPTLPLPIEVIATLFVAHFFSVFPRFLSSEKVTHILFIREVFCPAKRLIYPFLCSSVKNATILPILLKESPISSPFERNDTPLFVLLKGTCGKTGGLWN</sequence>
<evidence type="ECO:0000313" key="1">
    <source>
        <dbReference type="EMBL" id="MDJ1484350.1"/>
    </source>
</evidence>
<gene>
    <name evidence="1" type="ORF">QNI16_27885</name>
</gene>
<dbReference type="EMBL" id="JASJOS010000014">
    <property type="protein sequence ID" value="MDJ1484350.1"/>
    <property type="molecule type" value="Genomic_DNA"/>
</dbReference>
<name>A0AAE3QS57_9BACT</name>
<organism evidence="1 2">
    <name type="scientific">Xanthocytophaga flava</name>
    <dbReference type="NCBI Taxonomy" id="3048013"/>
    <lineage>
        <taxon>Bacteria</taxon>
        <taxon>Pseudomonadati</taxon>
        <taxon>Bacteroidota</taxon>
        <taxon>Cytophagia</taxon>
        <taxon>Cytophagales</taxon>
        <taxon>Rhodocytophagaceae</taxon>
        <taxon>Xanthocytophaga</taxon>
    </lineage>
</organism>
<dbReference type="RefSeq" id="WP_313985525.1">
    <property type="nucleotide sequence ID" value="NZ_JASJOS010000014.1"/>
</dbReference>